<dbReference type="Gene3D" id="3.40.50.720">
    <property type="entry name" value="NAD(P)-binding Rossmann-like Domain"/>
    <property type="match status" value="1"/>
</dbReference>
<dbReference type="PANTHER" id="PTHR21708:SF26">
    <property type="entry name" value="2-DEHYDROPANTOATE 2-REDUCTASE"/>
    <property type="match status" value="1"/>
</dbReference>
<protein>
    <submittedName>
        <fullName evidence="3">Ketopantoate reductase family protein</fullName>
    </submittedName>
</protein>
<evidence type="ECO:0000259" key="1">
    <source>
        <dbReference type="Pfam" id="PF02558"/>
    </source>
</evidence>
<dbReference type="InterPro" id="IPR008927">
    <property type="entry name" value="6-PGluconate_DH-like_C_sf"/>
</dbReference>
<dbReference type="Proteomes" id="UP000265581">
    <property type="component" value="Unassembled WGS sequence"/>
</dbReference>
<dbReference type="InterPro" id="IPR036291">
    <property type="entry name" value="NAD(P)-bd_dom_sf"/>
</dbReference>
<dbReference type="Gene3D" id="1.10.1040.10">
    <property type="entry name" value="N-(1-d-carboxylethyl)-l-norvaline Dehydrogenase, domain 2"/>
    <property type="match status" value="1"/>
</dbReference>
<dbReference type="OrthoDB" id="9796561at2"/>
<accession>A0A371PED8</accession>
<dbReference type="InterPro" id="IPR013332">
    <property type="entry name" value="KPR_N"/>
</dbReference>
<dbReference type="AlphaFoldDB" id="A0A371PED8"/>
<gene>
    <name evidence="3" type="ORF">DX116_09650</name>
</gene>
<dbReference type="SUPFAM" id="SSF51735">
    <property type="entry name" value="NAD(P)-binding Rossmann-fold domains"/>
    <property type="match status" value="1"/>
</dbReference>
<dbReference type="RefSeq" id="WP_119703879.1">
    <property type="nucleotide sequence ID" value="NZ_JBHSOI010000001.1"/>
</dbReference>
<dbReference type="InterPro" id="IPR051402">
    <property type="entry name" value="KPR-Related"/>
</dbReference>
<dbReference type="EMBL" id="QUBR01000001">
    <property type="protein sequence ID" value="REK73770.1"/>
    <property type="molecule type" value="Genomic_DNA"/>
</dbReference>
<proteinExistence type="predicted"/>
<evidence type="ECO:0000313" key="4">
    <source>
        <dbReference type="Proteomes" id="UP000265581"/>
    </source>
</evidence>
<feature type="domain" description="Ketopantoate reductase C-terminal" evidence="2">
    <location>
        <begin position="212"/>
        <end position="305"/>
    </location>
</feature>
<name>A0A371PED8_9ACTN</name>
<dbReference type="Pfam" id="PF08546">
    <property type="entry name" value="ApbA_C"/>
    <property type="match status" value="1"/>
</dbReference>
<evidence type="ECO:0000259" key="2">
    <source>
        <dbReference type="Pfam" id="PF08546"/>
    </source>
</evidence>
<feature type="domain" description="Ketopantoate reductase N-terminal" evidence="1">
    <location>
        <begin position="7"/>
        <end position="146"/>
    </location>
</feature>
<dbReference type="InterPro" id="IPR013328">
    <property type="entry name" value="6PGD_dom2"/>
</dbReference>
<dbReference type="GO" id="GO:0005737">
    <property type="term" value="C:cytoplasm"/>
    <property type="evidence" value="ECO:0007669"/>
    <property type="project" value="TreeGrafter"/>
</dbReference>
<dbReference type="InterPro" id="IPR013752">
    <property type="entry name" value="KPA_reductase"/>
</dbReference>
<comment type="caution">
    <text evidence="3">The sequence shown here is derived from an EMBL/GenBank/DDBJ whole genome shotgun (WGS) entry which is preliminary data.</text>
</comment>
<keyword evidence="4" id="KW-1185">Reference proteome</keyword>
<dbReference type="PANTHER" id="PTHR21708">
    <property type="entry name" value="PROBABLE 2-DEHYDROPANTOATE 2-REDUCTASE"/>
    <property type="match status" value="1"/>
</dbReference>
<organism evidence="3 4">
    <name type="scientific">Aeromicrobium endophyticum</name>
    <dbReference type="NCBI Taxonomy" id="2292704"/>
    <lineage>
        <taxon>Bacteria</taxon>
        <taxon>Bacillati</taxon>
        <taxon>Actinomycetota</taxon>
        <taxon>Actinomycetes</taxon>
        <taxon>Propionibacteriales</taxon>
        <taxon>Nocardioidaceae</taxon>
        <taxon>Aeromicrobium</taxon>
    </lineage>
</organism>
<sequence>MSERRYVIIGGGAIGGALAAQLVPAGHDVVLVARGEHGRVVAEHGLTVRRPNGVDVVEIAVAVSSAEVRLRPSDVLVLATKAQDAEAALVEWAWQPVGGGGVAADLPIVTFQNGLATEDLALRRFSRVYGATIAIAASFTTPGEIVSPSLPPAVGAIWVGRYPSGLDDLARSLVDDLVGAGFHVTAVDDVRQAKAAKLLGNVGNGLDLLDGDDAARAEARAVLKEEAAVVLGAAGLLSPADAPDLSATPLKVLPVDGHVGGRLSTWQSFARGASSEVDYLNGEIVLLARRAGLSAPLNERLQRLLGDATADRTLDALVPQAAAAGSFSAS</sequence>
<reference evidence="3 4" key="1">
    <citation type="submission" date="2018-08" db="EMBL/GenBank/DDBJ databases">
        <title>Aeromicrobium sp. M2KJ-4, whole genome shotgun sequence.</title>
        <authorList>
            <person name="Tuo L."/>
        </authorList>
    </citation>
    <scope>NUCLEOTIDE SEQUENCE [LARGE SCALE GENOMIC DNA]</scope>
    <source>
        <strain evidence="3 4">M2KJ-4</strain>
    </source>
</reference>
<evidence type="ECO:0000313" key="3">
    <source>
        <dbReference type="EMBL" id="REK73770.1"/>
    </source>
</evidence>
<dbReference type="SUPFAM" id="SSF48179">
    <property type="entry name" value="6-phosphogluconate dehydrogenase C-terminal domain-like"/>
    <property type="match status" value="1"/>
</dbReference>
<dbReference type="Pfam" id="PF02558">
    <property type="entry name" value="ApbA"/>
    <property type="match status" value="1"/>
</dbReference>